<accession>A0A0B7AG04</accession>
<reference evidence="1" key="1">
    <citation type="submission" date="2014-12" db="EMBL/GenBank/DDBJ databases">
        <title>Insight into the proteome of Arion vulgaris.</title>
        <authorList>
            <person name="Aradska J."/>
            <person name="Bulat T."/>
            <person name="Smidak R."/>
            <person name="Sarate P."/>
            <person name="Gangsoo J."/>
            <person name="Sialana F."/>
            <person name="Bilban M."/>
            <person name="Lubec G."/>
        </authorList>
    </citation>
    <scope>NUCLEOTIDE SEQUENCE</scope>
    <source>
        <tissue evidence="1">Skin</tissue>
    </source>
</reference>
<evidence type="ECO:0000313" key="1">
    <source>
        <dbReference type="EMBL" id="CEK79567.1"/>
    </source>
</evidence>
<dbReference type="EMBL" id="HACG01032702">
    <property type="protein sequence ID" value="CEK79567.1"/>
    <property type="molecule type" value="Transcribed_RNA"/>
</dbReference>
<name>A0A0B7AG04_9EUPU</name>
<organism evidence="1">
    <name type="scientific">Arion vulgaris</name>
    <dbReference type="NCBI Taxonomy" id="1028688"/>
    <lineage>
        <taxon>Eukaryota</taxon>
        <taxon>Metazoa</taxon>
        <taxon>Spiralia</taxon>
        <taxon>Lophotrochozoa</taxon>
        <taxon>Mollusca</taxon>
        <taxon>Gastropoda</taxon>
        <taxon>Heterobranchia</taxon>
        <taxon>Euthyneura</taxon>
        <taxon>Panpulmonata</taxon>
        <taxon>Eupulmonata</taxon>
        <taxon>Stylommatophora</taxon>
        <taxon>Helicina</taxon>
        <taxon>Arionoidea</taxon>
        <taxon>Arionidae</taxon>
        <taxon>Arion</taxon>
    </lineage>
</organism>
<feature type="non-terminal residue" evidence="1">
    <location>
        <position position="1"/>
    </location>
</feature>
<sequence length="65" mass="7598">RDQQSSQSPPYLMVSCKTTTNFLQPIYLYKGNILNTKYTDQFFGTTRPKTLDVVENKVYLMTKQI</sequence>
<gene>
    <name evidence="1" type="primary">ORF116176</name>
</gene>
<protein>
    <submittedName>
        <fullName evidence="1">Uncharacterized protein</fullName>
    </submittedName>
</protein>
<dbReference type="AlphaFoldDB" id="A0A0B7AG04"/>
<proteinExistence type="predicted"/>